<dbReference type="Proteomes" id="UP000823963">
    <property type="component" value="Unassembled WGS sequence"/>
</dbReference>
<gene>
    <name evidence="1" type="ORF">H9861_00240</name>
</gene>
<organism evidence="1 2">
    <name type="scientific">Candidatus Ligilactobacillus excrementigallinarum</name>
    <dbReference type="NCBI Taxonomy" id="2838641"/>
    <lineage>
        <taxon>Bacteria</taxon>
        <taxon>Bacillati</taxon>
        <taxon>Bacillota</taxon>
        <taxon>Bacilli</taxon>
        <taxon>Lactobacillales</taxon>
        <taxon>Lactobacillaceae</taxon>
        <taxon>Ligilactobacillus</taxon>
    </lineage>
</organism>
<comment type="caution">
    <text evidence="1">The sequence shown here is derived from an EMBL/GenBank/DDBJ whole genome shotgun (WGS) entry which is preliminary data.</text>
</comment>
<evidence type="ECO:0000313" key="1">
    <source>
        <dbReference type="EMBL" id="HIX01172.1"/>
    </source>
</evidence>
<reference evidence="1" key="2">
    <citation type="submission" date="2021-04" db="EMBL/GenBank/DDBJ databases">
        <authorList>
            <person name="Gilroy R."/>
        </authorList>
    </citation>
    <scope>NUCLEOTIDE SEQUENCE</scope>
    <source>
        <strain evidence="1">6627</strain>
    </source>
</reference>
<dbReference type="AlphaFoldDB" id="A0A9D1UVM2"/>
<name>A0A9D1UVM2_9LACO</name>
<protein>
    <submittedName>
        <fullName evidence="1">Uncharacterized protein</fullName>
    </submittedName>
</protein>
<reference evidence="1" key="1">
    <citation type="journal article" date="2021" name="PeerJ">
        <title>Extensive microbial diversity within the chicken gut microbiome revealed by metagenomics and culture.</title>
        <authorList>
            <person name="Gilroy R."/>
            <person name="Ravi A."/>
            <person name="Getino M."/>
            <person name="Pursley I."/>
            <person name="Horton D.L."/>
            <person name="Alikhan N.F."/>
            <person name="Baker D."/>
            <person name="Gharbi K."/>
            <person name="Hall N."/>
            <person name="Watson M."/>
            <person name="Adriaenssens E.M."/>
            <person name="Foster-Nyarko E."/>
            <person name="Jarju S."/>
            <person name="Secka A."/>
            <person name="Antonio M."/>
            <person name="Oren A."/>
            <person name="Chaudhuri R.R."/>
            <person name="La Ragione R."/>
            <person name="Hildebrand F."/>
            <person name="Pallen M.J."/>
        </authorList>
    </citation>
    <scope>NUCLEOTIDE SEQUENCE</scope>
    <source>
        <strain evidence="1">6627</strain>
    </source>
</reference>
<proteinExistence type="predicted"/>
<accession>A0A9D1UVM2</accession>
<sequence length="99" mass="12041">MYIVVNTEDDRICSEWNYITEKEKHICWKTPKEIEADNGYRVDNTHMKKFSTKQEAENFINQQDNSDKLITVATNFIQRWWDEFVYRFKVKHNDIIHPA</sequence>
<evidence type="ECO:0000313" key="2">
    <source>
        <dbReference type="Proteomes" id="UP000823963"/>
    </source>
</evidence>
<dbReference type="EMBL" id="DXFP01000003">
    <property type="protein sequence ID" value="HIX01172.1"/>
    <property type="molecule type" value="Genomic_DNA"/>
</dbReference>